<dbReference type="PANTHER" id="PTHR43737:SF1">
    <property type="entry name" value="DUF1501 DOMAIN-CONTAINING PROTEIN"/>
    <property type="match status" value="1"/>
</dbReference>
<keyword evidence="2" id="KW-1185">Reference proteome</keyword>
<dbReference type="Pfam" id="PF07394">
    <property type="entry name" value="DUF1501"/>
    <property type="match status" value="1"/>
</dbReference>
<sequence>MQRRELLRHLGCAGLALAGPAVGSRVYALPTQADARFLLVFLRGGYDAANVLVPAGSDFYYASRPTIAIRRPAVGDAAADPQAAIALPGAEGGWALHPALAAGALPLWQRRQLAFLPFAGTDDLSRSHFETQDGVEAGLPMPGDRSTTAADTAQRGSGFLNRLAGAMGGRAAPVAFTDGLPGVMAGPQNVPNVSLKGTGRTPFDARQTALLAQMYQGTRFEPVIAEGFELRKTVAEEAEALQKRTASSAAGMAPDMAARNHEMEEANRRALSAKGFDLEARRMAVLMRDRFNLGFIDVGGWDTHVNQGGAQGRLANLLGNLGSGIGGFAEEMGPAWDKTVVVVVSEFGRTFRENGTRGTDHGHGSTYWVAGGAVRGGRTVGEQVAVAPGTLNQNRDFPVLNEYRAVFGGLFGRMYGLDAARLAQVFPGVRPVDLGLV</sequence>
<dbReference type="EMBL" id="QJTC01000002">
    <property type="protein sequence ID" value="PYE79518.1"/>
    <property type="molecule type" value="Genomic_DNA"/>
</dbReference>
<dbReference type="OrthoDB" id="9779968at2"/>
<dbReference type="RefSeq" id="WP_110464477.1">
    <property type="nucleotide sequence ID" value="NZ_JAMOFZ010000001.1"/>
</dbReference>
<gene>
    <name evidence="1" type="ORF">DFQ15_102253</name>
</gene>
<organism evidence="1 2">
    <name type="scientific">Xylophilus ampelinus</name>
    <dbReference type="NCBI Taxonomy" id="54067"/>
    <lineage>
        <taxon>Bacteria</taxon>
        <taxon>Pseudomonadati</taxon>
        <taxon>Pseudomonadota</taxon>
        <taxon>Betaproteobacteria</taxon>
        <taxon>Burkholderiales</taxon>
        <taxon>Xylophilus</taxon>
    </lineage>
</organism>
<protein>
    <submittedName>
        <fullName evidence="1">Uncharacterized protein (DUF1501 family)</fullName>
    </submittedName>
</protein>
<comment type="caution">
    <text evidence="1">The sequence shown here is derived from an EMBL/GenBank/DDBJ whole genome shotgun (WGS) entry which is preliminary data.</text>
</comment>
<dbReference type="PANTHER" id="PTHR43737">
    <property type="entry name" value="BLL7424 PROTEIN"/>
    <property type="match status" value="1"/>
</dbReference>
<evidence type="ECO:0000313" key="1">
    <source>
        <dbReference type="EMBL" id="PYE79518.1"/>
    </source>
</evidence>
<proteinExistence type="predicted"/>
<dbReference type="AlphaFoldDB" id="A0A318SLZ1"/>
<name>A0A318SLZ1_9BURK</name>
<dbReference type="InterPro" id="IPR010869">
    <property type="entry name" value="DUF1501"/>
</dbReference>
<evidence type="ECO:0000313" key="2">
    <source>
        <dbReference type="Proteomes" id="UP000247540"/>
    </source>
</evidence>
<accession>A0A318SLZ1</accession>
<reference evidence="1 2" key="1">
    <citation type="submission" date="2018-06" db="EMBL/GenBank/DDBJ databases">
        <title>Genomic Encyclopedia of Type Strains, Phase III (KMG-III): the genomes of soil and plant-associated and newly described type strains.</title>
        <authorList>
            <person name="Whitman W."/>
        </authorList>
    </citation>
    <scope>NUCLEOTIDE SEQUENCE [LARGE SCALE GENOMIC DNA]</scope>
    <source>
        <strain evidence="1 2">CECT 7646</strain>
    </source>
</reference>
<dbReference type="Proteomes" id="UP000247540">
    <property type="component" value="Unassembled WGS sequence"/>
</dbReference>